<dbReference type="Proteomes" id="UP000076532">
    <property type="component" value="Unassembled WGS sequence"/>
</dbReference>
<evidence type="ECO:0000313" key="1">
    <source>
        <dbReference type="EMBL" id="KZP02240.1"/>
    </source>
</evidence>
<organism evidence="1 2">
    <name type="scientific">Athelia psychrophila</name>
    <dbReference type="NCBI Taxonomy" id="1759441"/>
    <lineage>
        <taxon>Eukaryota</taxon>
        <taxon>Fungi</taxon>
        <taxon>Dikarya</taxon>
        <taxon>Basidiomycota</taxon>
        <taxon>Agaricomycotina</taxon>
        <taxon>Agaricomycetes</taxon>
        <taxon>Agaricomycetidae</taxon>
        <taxon>Atheliales</taxon>
        <taxon>Atheliaceae</taxon>
        <taxon>Athelia</taxon>
    </lineage>
</organism>
<dbReference type="EMBL" id="KV418790">
    <property type="protein sequence ID" value="KZP02240.1"/>
    <property type="molecule type" value="Genomic_DNA"/>
</dbReference>
<dbReference type="AlphaFoldDB" id="A0A167SU05"/>
<proteinExistence type="predicted"/>
<gene>
    <name evidence="1" type="ORF">FIBSPDRAFT_970241</name>
</gene>
<name>A0A167SU05_9AGAM</name>
<accession>A0A167SU05</accession>
<reference evidence="1 2" key="1">
    <citation type="journal article" date="2016" name="Mol. Biol. Evol.">
        <title>Comparative Genomics of Early-Diverging Mushroom-Forming Fungi Provides Insights into the Origins of Lignocellulose Decay Capabilities.</title>
        <authorList>
            <person name="Nagy L.G."/>
            <person name="Riley R."/>
            <person name="Tritt A."/>
            <person name="Adam C."/>
            <person name="Daum C."/>
            <person name="Floudas D."/>
            <person name="Sun H."/>
            <person name="Yadav J.S."/>
            <person name="Pangilinan J."/>
            <person name="Larsson K.H."/>
            <person name="Matsuura K."/>
            <person name="Barry K."/>
            <person name="Labutti K."/>
            <person name="Kuo R."/>
            <person name="Ohm R.A."/>
            <person name="Bhattacharya S.S."/>
            <person name="Shirouzu T."/>
            <person name="Yoshinaga Y."/>
            <person name="Martin F.M."/>
            <person name="Grigoriev I.V."/>
            <person name="Hibbett D.S."/>
        </authorList>
    </citation>
    <scope>NUCLEOTIDE SEQUENCE [LARGE SCALE GENOMIC DNA]</scope>
    <source>
        <strain evidence="1 2">CBS 109695</strain>
    </source>
</reference>
<protein>
    <submittedName>
        <fullName evidence="1">Uncharacterized protein</fullName>
    </submittedName>
</protein>
<sequence>MPARRLLQAHRSMRGSVRPQAGWCRLICPSSMPKDWMQATFKEPPHWSDSVAAAKSGGISENETLWISYTRISFKLFKLLEHDFHDLPIS</sequence>
<keyword evidence="2" id="KW-1185">Reference proteome</keyword>
<evidence type="ECO:0000313" key="2">
    <source>
        <dbReference type="Proteomes" id="UP000076532"/>
    </source>
</evidence>